<feature type="transmembrane region" description="Helical" evidence="1">
    <location>
        <begin position="92"/>
        <end position="113"/>
    </location>
</feature>
<feature type="transmembrane region" description="Helical" evidence="1">
    <location>
        <begin position="9"/>
        <end position="42"/>
    </location>
</feature>
<sequence>MIAARPTPLLWGLSLTSLLLMGAIAGFFYAYACSVMVGLAAVDAGTAIRAMQGINATVRNVYFAPAFFGPPVVALLTAWAAYRQGRSVMGRWFVAAALVYGLGGLLLTIRINVPMNAALALLAVPTDPAEAARIWAAYAEPWRFWNLMRTLASFAALACCGIGISFLQSAPRAEAA</sequence>
<keyword evidence="1" id="KW-0812">Transmembrane</keyword>
<feature type="transmembrane region" description="Helical" evidence="1">
    <location>
        <begin position="147"/>
        <end position="167"/>
    </location>
</feature>
<keyword evidence="3" id="KW-1185">Reference proteome</keyword>
<organism evidence="2 3">
    <name type="scientific">Elstera litoralis</name>
    <dbReference type="NCBI Taxonomy" id="552518"/>
    <lineage>
        <taxon>Bacteria</taxon>
        <taxon>Pseudomonadati</taxon>
        <taxon>Pseudomonadota</taxon>
        <taxon>Alphaproteobacteria</taxon>
        <taxon>Rhodospirillales</taxon>
        <taxon>Rhodospirillaceae</taxon>
        <taxon>Elstera</taxon>
    </lineage>
</organism>
<dbReference type="InterPro" id="IPR013901">
    <property type="entry name" value="Anthrone_oxy"/>
</dbReference>
<dbReference type="PATRIC" id="fig|552518.3.peg.1892"/>
<dbReference type="AlphaFoldDB" id="A0A0F3IW40"/>
<dbReference type="Pfam" id="PF08592">
    <property type="entry name" value="Anthrone_oxy"/>
    <property type="match status" value="1"/>
</dbReference>
<protein>
    <recommendedName>
        <fullName evidence="4">Integral membrane protein</fullName>
    </recommendedName>
</protein>
<dbReference type="Proteomes" id="UP000033774">
    <property type="component" value="Unassembled WGS sequence"/>
</dbReference>
<dbReference type="EMBL" id="LAJY01000029">
    <property type="protein sequence ID" value="KJV10911.1"/>
    <property type="molecule type" value="Genomic_DNA"/>
</dbReference>
<dbReference type="RefSeq" id="WP_045774366.1">
    <property type="nucleotide sequence ID" value="NZ_LAJY01000029.1"/>
</dbReference>
<evidence type="ECO:0008006" key="4">
    <source>
        <dbReference type="Google" id="ProtNLM"/>
    </source>
</evidence>
<accession>A0A0F3IW40</accession>
<feature type="transmembrane region" description="Helical" evidence="1">
    <location>
        <begin position="62"/>
        <end position="80"/>
    </location>
</feature>
<keyword evidence="1" id="KW-1133">Transmembrane helix</keyword>
<proteinExistence type="predicted"/>
<evidence type="ECO:0000313" key="3">
    <source>
        <dbReference type="Proteomes" id="UP000033774"/>
    </source>
</evidence>
<dbReference type="OrthoDB" id="428263at2"/>
<reference evidence="2 3" key="1">
    <citation type="submission" date="2015-03" db="EMBL/GenBank/DDBJ databases">
        <title>Draft genome sequence of Elstera litoralis.</title>
        <authorList>
            <person name="Rahalkar M.C."/>
            <person name="Dhakephalkar P.K."/>
            <person name="Pore S.D."/>
            <person name="Arora P."/>
            <person name="Kapse N.G."/>
            <person name="Pandit P.S."/>
        </authorList>
    </citation>
    <scope>NUCLEOTIDE SEQUENCE [LARGE SCALE GENOMIC DNA]</scope>
    <source>
        <strain evidence="2 3">Dia-1</strain>
    </source>
</reference>
<name>A0A0F3IW40_9PROT</name>
<gene>
    <name evidence="2" type="ORF">VZ95_01900</name>
</gene>
<keyword evidence="1" id="KW-0472">Membrane</keyword>
<evidence type="ECO:0000313" key="2">
    <source>
        <dbReference type="EMBL" id="KJV10911.1"/>
    </source>
</evidence>
<evidence type="ECO:0000256" key="1">
    <source>
        <dbReference type="SAM" id="Phobius"/>
    </source>
</evidence>
<comment type="caution">
    <text evidence="2">The sequence shown here is derived from an EMBL/GenBank/DDBJ whole genome shotgun (WGS) entry which is preliminary data.</text>
</comment>